<feature type="domain" description="Reverse transcriptase" evidence="1">
    <location>
        <begin position="440"/>
        <end position="665"/>
    </location>
</feature>
<dbReference type="EMBL" id="JBBWWQ010000003">
    <property type="protein sequence ID" value="KAK8951856.1"/>
    <property type="molecule type" value="Genomic_DNA"/>
</dbReference>
<dbReference type="PROSITE" id="PS50878">
    <property type="entry name" value="RT_POL"/>
    <property type="match status" value="1"/>
</dbReference>
<dbReference type="SUPFAM" id="SSF56672">
    <property type="entry name" value="DNA/RNA polymerases"/>
    <property type="match status" value="1"/>
</dbReference>
<dbReference type="Pfam" id="PF03372">
    <property type="entry name" value="Exo_endo_phos"/>
    <property type="match status" value="1"/>
</dbReference>
<dbReference type="InterPro" id="IPR000477">
    <property type="entry name" value="RT_dom"/>
</dbReference>
<reference evidence="2 3" key="1">
    <citation type="journal article" date="2022" name="Nat. Plants">
        <title>Genomes of leafy and leafless Platanthera orchids illuminate the evolution of mycoheterotrophy.</title>
        <authorList>
            <person name="Li M.H."/>
            <person name="Liu K.W."/>
            <person name="Li Z."/>
            <person name="Lu H.C."/>
            <person name="Ye Q.L."/>
            <person name="Zhang D."/>
            <person name="Wang J.Y."/>
            <person name="Li Y.F."/>
            <person name="Zhong Z.M."/>
            <person name="Liu X."/>
            <person name="Yu X."/>
            <person name="Liu D.K."/>
            <person name="Tu X.D."/>
            <person name="Liu B."/>
            <person name="Hao Y."/>
            <person name="Liao X.Y."/>
            <person name="Jiang Y.T."/>
            <person name="Sun W.H."/>
            <person name="Chen J."/>
            <person name="Chen Y.Q."/>
            <person name="Ai Y."/>
            <person name="Zhai J.W."/>
            <person name="Wu S.S."/>
            <person name="Zhou Z."/>
            <person name="Hsiao Y.Y."/>
            <person name="Wu W.L."/>
            <person name="Chen Y.Y."/>
            <person name="Lin Y.F."/>
            <person name="Hsu J.L."/>
            <person name="Li C.Y."/>
            <person name="Wang Z.W."/>
            <person name="Zhao X."/>
            <person name="Zhong W.Y."/>
            <person name="Ma X.K."/>
            <person name="Ma L."/>
            <person name="Huang J."/>
            <person name="Chen G.Z."/>
            <person name="Huang M.Z."/>
            <person name="Huang L."/>
            <person name="Peng D.H."/>
            <person name="Luo Y.B."/>
            <person name="Zou S.Q."/>
            <person name="Chen S.P."/>
            <person name="Lan S."/>
            <person name="Tsai W.C."/>
            <person name="Van de Peer Y."/>
            <person name="Liu Z.J."/>
        </authorList>
    </citation>
    <scope>NUCLEOTIDE SEQUENCE [LARGE SCALE GENOMIC DNA]</scope>
    <source>
        <strain evidence="2">Lor287</strain>
    </source>
</reference>
<dbReference type="PANTHER" id="PTHR19446">
    <property type="entry name" value="REVERSE TRANSCRIPTASES"/>
    <property type="match status" value="1"/>
</dbReference>
<evidence type="ECO:0000313" key="3">
    <source>
        <dbReference type="Proteomes" id="UP001418222"/>
    </source>
</evidence>
<comment type="caution">
    <text evidence="2">The sequence shown here is derived from an EMBL/GenBank/DDBJ whole genome shotgun (WGS) entry which is preliminary data.</text>
</comment>
<dbReference type="InterPro" id="IPR005135">
    <property type="entry name" value="Endo/exonuclease/phosphatase"/>
</dbReference>
<evidence type="ECO:0000313" key="2">
    <source>
        <dbReference type="EMBL" id="KAK8951856.1"/>
    </source>
</evidence>
<dbReference type="Pfam" id="PF00078">
    <property type="entry name" value="RVT_1"/>
    <property type="match status" value="1"/>
</dbReference>
<dbReference type="Gene3D" id="3.60.10.10">
    <property type="entry name" value="Endonuclease/exonuclease/phosphatase"/>
    <property type="match status" value="1"/>
</dbReference>
<organism evidence="2 3">
    <name type="scientific">Platanthera zijinensis</name>
    <dbReference type="NCBI Taxonomy" id="2320716"/>
    <lineage>
        <taxon>Eukaryota</taxon>
        <taxon>Viridiplantae</taxon>
        <taxon>Streptophyta</taxon>
        <taxon>Embryophyta</taxon>
        <taxon>Tracheophyta</taxon>
        <taxon>Spermatophyta</taxon>
        <taxon>Magnoliopsida</taxon>
        <taxon>Liliopsida</taxon>
        <taxon>Asparagales</taxon>
        <taxon>Orchidaceae</taxon>
        <taxon>Orchidoideae</taxon>
        <taxon>Orchideae</taxon>
        <taxon>Orchidinae</taxon>
        <taxon>Platanthera</taxon>
    </lineage>
</organism>
<protein>
    <recommendedName>
        <fullName evidence="1">Reverse transcriptase domain-containing protein</fullName>
    </recommendedName>
</protein>
<dbReference type="AlphaFoldDB" id="A0AAP0BVJ2"/>
<dbReference type="SUPFAM" id="SSF56219">
    <property type="entry name" value="DNase I-like"/>
    <property type="match status" value="1"/>
</dbReference>
<evidence type="ECO:0000259" key="1">
    <source>
        <dbReference type="PROSITE" id="PS50878"/>
    </source>
</evidence>
<accession>A0AAP0BVJ2</accession>
<name>A0AAP0BVJ2_9ASPA</name>
<keyword evidence="3" id="KW-1185">Reference proteome</keyword>
<proteinExistence type="predicted"/>
<dbReference type="GO" id="GO:0003824">
    <property type="term" value="F:catalytic activity"/>
    <property type="evidence" value="ECO:0007669"/>
    <property type="project" value="InterPro"/>
</dbReference>
<dbReference type="CDD" id="cd01650">
    <property type="entry name" value="RT_nLTR_like"/>
    <property type="match status" value="1"/>
</dbReference>
<dbReference type="InterPro" id="IPR043502">
    <property type="entry name" value="DNA/RNA_pol_sf"/>
</dbReference>
<dbReference type="InterPro" id="IPR036691">
    <property type="entry name" value="Endo/exonu/phosph_ase_sf"/>
</dbReference>
<gene>
    <name evidence="2" type="ORF">KSP39_PZI003968</name>
</gene>
<dbReference type="Proteomes" id="UP001418222">
    <property type="component" value="Unassembled WGS sequence"/>
</dbReference>
<sequence>MSSLLIWNCRGARKKETGNYLRSLIHTHDVGLVGLLETKVELLTRRDIDAIAGRNWEFFHQPAAGKSGGILILWRRDIINVTIVQAMNQCVIVTATLPDHRQWLIAFVYANKAYHVRRQAWELLAAHNGTSLPMIVGGDFNCLLRSDDKSGLSPFHYTIGSREMDEWITSSALHELHYTGPAFTWCNNKPGPDRLLSRLDRMFLNNLALDILPLAMVQHLTRVGSDHCPLLLPLGVGSPAPSHRWFRFEDVWLSYPANSLEAEISELQLLESGPTGLSADQTKTLIHKVKELNSTLGRLQTWWRQRAKVRWLTEGDSNTAYFHSMASNRRRCNRINQVLDMHGELTDDPAAIEATFLHFFEQKWLHVTPTLDGWPSLADKPALSDVARHSLLRTVTEDDIWNAVKSMKPNRSPGADGVTSSFLTHFWSLVKTDVCRAVMDFFALGVMDPSWKETLVVLLPKSPNAHSPELFRPISLCSIFYKIVANLLVQRLQHILPSLISEEQGAFVPGRQKSLTNASLLRRSFTNSVSLQRRRCISSPSFSLLLNGLRSRPIVEARGFRQGCPLSPYLFILCSELLSLAFQQHGPDLGIVLSYPGPRISHLLYADDILIFSEASTLVTNKWKKTRLTRLIGFPRVEEFTYLGIKLALWKLHKADYADFVRLTHRFKLGVLAISPLRGGRF</sequence>